<evidence type="ECO:0000259" key="1">
    <source>
        <dbReference type="Pfam" id="PF25496"/>
    </source>
</evidence>
<proteinExistence type="predicted"/>
<name>A0A8S3SPB4_MYTED</name>
<keyword evidence="3" id="KW-1185">Reference proteome</keyword>
<dbReference type="EMBL" id="CAJPWZ010001607">
    <property type="protein sequence ID" value="CAG2218754.1"/>
    <property type="molecule type" value="Genomic_DNA"/>
</dbReference>
<evidence type="ECO:0000313" key="2">
    <source>
        <dbReference type="EMBL" id="CAG2218754.1"/>
    </source>
</evidence>
<sequence length="323" mass="37142">MADAWLPERTLRQHSLTDKMPCMEVDELLNRFGLKEFFPEKITLGDIISIDIHPKPLGLKNIPWLMLRDIINTAETNTIDELLFDSDEHLDVNPLDFLLLILLCCSSSLKQVVAYKLFLCKLSIPLVYPFLDNGKLIVRVWPLQQIIIENKILQKVSVECPCQVISFVRLGRPTISKSKLINELLHEQYHDTFFNRDCPLGTNKRLISEGLIETMWYIPTTNTSKPDDLLELKDVTMFLNLRGDGEDQVQQLDFLSHLSSVIVVVIDISYLNKENDTLFKLPNCKGIVLVIDASQTDRKTTRLLLQTYLKQNSENKHFFGVLS</sequence>
<gene>
    <name evidence="2" type="ORF">MEDL_32351</name>
</gene>
<dbReference type="AlphaFoldDB" id="A0A8S3SPB4"/>
<evidence type="ECO:0000313" key="3">
    <source>
        <dbReference type="Proteomes" id="UP000683360"/>
    </source>
</evidence>
<reference evidence="2" key="1">
    <citation type="submission" date="2021-03" db="EMBL/GenBank/DDBJ databases">
        <authorList>
            <person name="Bekaert M."/>
        </authorList>
    </citation>
    <scope>NUCLEOTIDE SEQUENCE</scope>
</reference>
<dbReference type="InterPro" id="IPR052986">
    <property type="entry name" value="VLIG_GTPase"/>
</dbReference>
<protein>
    <recommendedName>
        <fullName evidence="1">Up-regulator of cell proliferation-like domain-containing protein</fullName>
    </recommendedName>
</protein>
<dbReference type="PANTHER" id="PTHR14819">
    <property type="entry name" value="GTP-BINDING"/>
    <property type="match status" value="1"/>
</dbReference>
<comment type="caution">
    <text evidence="2">The sequence shown here is derived from an EMBL/GenBank/DDBJ whole genome shotgun (WGS) entry which is preliminary data.</text>
</comment>
<dbReference type="Pfam" id="PF25496">
    <property type="entry name" value="URGCP"/>
    <property type="match status" value="1"/>
</dbReference>
<accession>A0A8S3SPB4</accession>
<organism evidence="2 3">
    <name type="scientific">Mytilus edulis</name>
    <name type="common">Blue mussel</name>
    <dbReference type="NCBI Taxonomy" id="6550"/>
    <lineage>
        <taxon>Eukaryota</taxon>
        <taxon>Metazoa</taxon>
        <taxon>Spiralia</taxon>
        <taxon>Lophotrochozoa</taxon>
        <taxon>Mollusca</taxon>
        <taxon>Bivalvia</taxon>
        <taxon>Autobranchia</taxon>
        <taxon>Pteriomorphia</taxon>
        <taxon>Mytilida</taxon>
        <taxon>Mytiloidea</taxon>
        <taxon>Mytilidae</taxon>
        <taxon>Mytilinae</taxon>
        <taxon>Mytilus</taxon>
    </lineage>
</organism>
<dbReference type="Proteomes" id="UP000683360">
    <property type="component" value="Unassembled WGS sequence"/>
</dbReference>
<dbReference type="OrthoDB" id="10070673at2759"/>
<dbReference type="PANTHER" id="PTHR14819:SF25">
    <property type="entry name" value="CHROMOSOME UNDETERMINED SCAFFOLD_52, WHOLE GENOME SHOTGUN SEQUENCE"/>
    <property type="match status" value="1"/>
</dbReference>
<dbReference type="InterPro" id="IPR057365">
    <property type="entry name" value="URGCP"/>
</dbReference>
<feature type="domain" description="Up-regulator of cell proliferation-like" evidence="1">
    <location>
        <begin position="92"/>
        <end position="314"/>
    </location>
</feature>